<protein>
    <submittedName>
        <fullName evidence="1">Uncharacterized protein</fullName>
    </submittedName>
</protein>
<evidence type="ECO:0000313" key="1">
    <source>
        <dbReference type="EMBL" id="KAF2104358.1"/>
    </source>
</evidence>
<reference evidence="1" key="1">
    <citation type="journal article" date="2020" name="Stud. Mycol.">
        <title>101 Dothideomycetes genomes: a test case for predicting lifestyles and emergence of pathogens.</title>
        <authorList>
            <person name="Haridas S."/>
            <person name="Albert R."/>
            <person name="Binder M."/>
            <person name="Bloem J."/>
            <person name="Labutti K."/>
            <person name="Salamov A."/>
            <person name="Andreopoulos B."/>
            <person name="Baker S."/>
            <person name="Barry K."/>
            <person name="Bills G."/>
            <person name="Bluhm B."/>
            <person name="Cannon C."/>
            <person name="Castanera R."/>
            <person name="Culley D."/>
            <person name="Daum C."/>
            <person name="Ezra D."/>
            <person name="Gonzalez J."/>
            <person name="Henrissat B."/>
            <person name="Kuo A."/>
            <person name="Liang C."/>
            <person name="Lipzen A."/>
            <person name="Lutzoni F."/>
            <person name="Magnuson J."/>
            <person name="Mondo S."/>
            <person name="Nolan M."/>
            <person name="Ohm R."/>
            <person name="Pangilinan J."/>
            <person name="Park H.-J."/>
            <person name="Ramirez L."/>
            <person name="Alfaro M."/>
            <person name="Sun H."/>
            <person name="Tritt A."/>
            <person name="Yoshinaga Y."/>
            <person name="Zwiers L.-H."/>
            <person name="Turgeon B."/>
            <person name="Goodwin S."/>
            <person name="Spatafora J."/>
            <person name="Crous P."/>
            <person name="Grigoriev I."/>
        </authorList>
    </citation>
    <scope>NUCLEOTIDE SEQUENCE</scope>
    <source>
        <strain evidence="1">CBS 133067</strain>
    </source>
</reference>
<name>A0A9P4IQR8_9PEZI</name>
<evidence type="ECO:0000313" key="2">
    <source>
        <dbReference type="Proteomes" id="UP000799772"/>
    </source>
</evidence>
<dbReference type="OrthoDB" id="3636481at2759"/>
<dbReference type="EMBL" id="ML978121">
    <property type="protein sequence ID" value="KAF2104358.1"/>
    <property type="molecule type" value="Genomic_DNA"/>
</dbReference>
<comment type="caution">
    <text evidence="1">The sequence shown here is derived from an EMBL/GenBank/DDBJ whole genome shotgun (WGS) entry which is preliminary data.</text>
</comment>
<proteinExistence type="predicted"/>
<gene>
    <name evidence="1" type="ORF">NA57DRAFT_51190</name>
</gene>
<accession>A0A9P4IQR8</accession>
<keyword evidence="2" id="KW-1185">Reference proteome</keyword>
<dbReference type="Proteomes" id="UP000799772">
    <property type="component" value="Unassembled WGS sequence"/>
</dbReference>
<organism evidence="1 2">
    <name type="scientific">Rhizodiscina lignyota</name>
    <dbReference type="NCBI Taxonomy" id="1504668"/>
    <lineage>
        <taxon>Eukaryota</taxon>
        <taxon>Fungi</taxon>
        <taxon>Dikarya</taxon>
        <taxon>Ascomycota</taxon>
        <taxon>Pezizomycotina</taxon>
        <taxon>Dothideomycetes</taxon>
        <taxon>Pleosporomycetidae</taxon>
        <taxon>Aulographales</taxon>
        <taxon>Rhizodiscinaceae</taxon>
        <taxon>Rhizodiscina</taxon>
    </lineage>
</organism>
<sequence>MYSTHLVPKQKEPFSSTRWETIMPLVTAKESERPPERGSPFFELPRELRDLIYAELMGSEKMLVQPGTQWYSPHCVQSVYVPLFPEPQVLRVNRQMNSEYLDLISKLLRDQQLLIWLRRYPKTPPELGAWFLSLVPLLKLYGSAVIAFEWINLANSRDTTLDYVLNSIIMHLENARNFQLEAHMQSRADRFSALDPHLKGLLDYYPQRVEPITSLEAFKLYCPHELVRETDGVRRAKSIMQRKQLLPFDKIEKSFYTNWAIAQDDPSVFYYTPRDRGQLFFRRTEIWQRDTEEPKVATYQHARFEVGISSLH</sequence>
<dbReference type="AlphaFoldDB" id="A0A9P4IQR8"/>